<evidence type="ECO:0000256" key="6">
    <source>
        <dbReference type="ARBA" id="ARBA00023006"/>
    </source>
</evidence>
<dbReference type="EMBL" id="JABELV010000094">
    <property type="protein sequence ID" value="KAG7531313.1"/>
    <property type="molecule type" value="Genomic_DNA"/>
</dbReference>
<evidence type="ECO:0000256" key="7">
    <source>
        <dbReference type="ARBA" id="ARBA00023121"/>
    </source>
</evidence>
<keyword evidence="9" id="KW-0175">Coiled coil</keyword>
<dbReference type="GO" id="GO:0006914">
    <property type="term" value="P:autophagy"/>
    <property type="evidence" value="ECO:0007669"/>
    <property type="project" value="UniProtKB-KW"/>
</dbReference>
<feature type="compositionally biased region" description="Low complexity" evidence="10">
    <location>
        <begin position="326"/>
        <end position="335"/>
    </location>
</feature>
<feature type="compositionally biased region" description="Pro residues" evidence="10">
    <location>
        <begin position="379"/>
        <end position="389"/>
    </location>
</feature>
<keyword evidence="7" id="KW-0446">Lipid-binding</keyword>
<dbReference type="OrthoDB" id="289314at2759"/>
<feature type="region of interest" description="Disordered" evidence="10">
    <location>
        <begin position="613"/>
        <end position="640"/>
    </location>
</feature>
<feature type="compositionally biased region" description="Polar residues" evidence="10">
    <location>
        <begin position="61"/>
        <end position="71"/>
    </location>
</feature>
<feature type="region of interest" description="Disordered" evidence="10">
    <location>
        <begin position="574"/>
        <end position="597"/>
    </location>
</feature>
<evidence type="ECO:0000256" key="4">
    <source>
        <dbReference type="ARBA" id="ARBA00022753"/>
    </source>
</evidence>
<dbReference type="PANTHER" id="PTHR46979">
    <property type="entry name" value="SORTING NEXIN-41"/>
    <property type="match status" value="1"/>
</dbReference>
<gene>
    <name evidence="12" type="ORF">FFLO_04434</name>
</gene>
<organism evidence="12 13">
    <name type="scientific">Filobasidium floriforme</name>
    <dbReference type="NCBI Taxonomy" id="5210"/>
    <lineage>
        <taxon>Eukaryota</taxon>
        <taxon>Fungi</taxon>
        <taxon>Dikarya</taxon>
        <taxon>Basidiomycota</taxon>
        <taxon>Agaricomycotina</taxon>
        <taxon>Tremellomycetes</taxon>
        <taxon>Filobasidiales</taxon>
        <taxon>Filobasidiaceae</taxon>
        <taxon>Filobasidium</taxon>
    </lineage>
</organism>
<evidence type="ECO:0000256" key="10">
    <source>
        <dbReference type="SAM" id="MobiDB-lite"/>
    </source>
</evidence>
<dbReference type="AlphaFoldDB" id="A0A8K0JIV5"/>
<evidence type="ECO:0000256" key="3">
    <source>
        <dbReference type="ARBA" id="ARBA00022448"/>
    </source>
</evidence>
<evidence type="ECO:0000256" key="8">
    <source>
        <dbReference type="ARBA" id="ARBA00023136"/>
    </source>
</evidence>
<dbReference type="GO" id="GO:0015031">
    <property type="term" value="P:protein transport"/>
    <property type="evidence" value="ECO:0007669"/>
    <property type="project" value="UniProtKB-KW"/>
</dbReference>
<dbReference type="GO" id="GO:0010008">
    <property type="term" value="C:endosome membrane"/>
    <property type="evidence" value="ECO:0007669"/>
    <property type="project" value="UniProtKB-SubCell"/>
</dbReference>
<evidence type="ECO:0000256" key="5">
    <source>
        <dbReference type="ARBA" id="ARBA00022927"/>
    </source>
</evidence>
<dbReference type="Gene3D" id="1.20.1270.60">
    <property type="entry name" value="Arfaptin homology (AH) domain/BAR domain"/>
    <property type="match status" value="2"/>
</dbReference>
<sequence>MDTYDDPPNPFSTDPSPAPSRDEQATQGGGSSSGMLPPTQPAGSGSQAGVVAYPELDIYPSNANTNANTTRGFGGERGKLFGEDDNDDEDEDQGVKGITAGYPQLNLYPAVDTPNQESGPWSNSQAPGFSNTNSNSQPQFTSRSQSQSQSQSPNKPASSPPPPTYRPSFPNAGAGIKSYVGPRVKEEACCAMDEELQVRGGGIEIIDAVKTNDGGRASYITYVIRTGNRETHHRYSHFDSLRTSLQALYPVLIVPPIPSKQSLTDYAVKGSSKAKEDATVIARRMRTLEDFLRRVGRHPILGGEHVFHRFLDGVSGWNDVLHSPPLSLLPKNPLHAPTYNPTIRPSQPFSPASPSQSATTDDLGEDRDPTSAVTQTTAPGPPSPGPGPGSPDTSASPSYIAHHLLPNVSAATPLKHPDGRFMDSEAFTDKFAHHLSSVMERVNRRVVKRWGERAHGASEMGAIVNGLSLDLDDGATKELTEGVGAGTRGVQEAVEKFGQAIDAEHMSTALLLQHWERSATEPLHIYAQYGVIIRQRLSFRHQKHVQYELVQSTLEHQREKLEVLEKAEKESRRLEEALESGGRNLTASGVGSAPAQGQSVLTGQSVIGGSLYREPGQGLSDDPPAGLPRTPTKRKGGGGGYGLLSAVKHSLSGMMDVDPEATRRANIGRTRDNISQLEDSLQAAAQDLKYASQTLQADLDRFQRQKVADMRDMTLAIAELHREWAKANLKAWEEAKLAIQAIEPHPNRPLQLDDDEPLSPQSAGVRQSPQQQRSFTVDRSRTEVSSGPAGFTMDSGFATVDKDDEDDVPPPIVKDHPL</sequence>
<dbReference type="InterPro" id="IPR044106">
    <property type="entry name" value="PX_Snx41/Atg20"/>
</dbReference>
<evidence type="ECO:0000256" key="1">
    <source>
        <dbReference type="ARBA" id="ARBA00004481"/>
    </source>
</evidence>
<feature type="compositionally biased region" description="Low complexity" evidence="10">
    <location>
        <begin position="345"/>
        <end position="358"/>
    </location>
</feature>
<feature type="compositionally biased region" description="Low complexity" evidence="10">
    <location>
        <begin position="136"/>
        <end position="157"/>
    </location>
</feature>
<dbReference type="CDD" id="cd06867">
    <property type="entry name" value="PX_SNX41_42"/>
    <property type="match status" value="1"/>
</dbReference>
<dbReference type="Pfam" id="PF00787">
    <property type="entry name" value="PX"/>
    <property type="match status" value="1"/>
</dbReference>
<comment type="similarity">
    <text evidence="2">Belongs to the sorting nexin family.</text>
</comment>
<dbReference type="GO" id="GO:0005829">
    <property type="term" value="C:cytosol"/>
    <property type="evidence" value="ECO:0007669"/>
    <property type="project" value="GOC"/>
</dbReference>
<keyword evidence="8" id="KW-0472">Membrane</keyword>
<dbReference type="SMART" id="SM00312">
    <property type="entry name" value="PX"/>
    <property type="match status" value="1"/>
</dbReference>
<evidence type="ECO:0000259" key="11">
    <source>
        <dbReference type="PROSITE" id="PS50195"/>
    </source>
</evidence>
<accession>A0A8K0JIV5</accession>
<dbReference type="InterPro" id="IPR051079">
    <property type="entry name" value="Sorting_Nexin_Autophagy"/>
</dbReference>
<dbReference type="InterPro" id="IPR027267">
    <property type="entry name" value="AH/BAR_dom_sf"/>
</dbReference>
<feature type="compositionally biased region" description="Polar residues" evidence="10">
    <location>
        <begin position="113"/>
        <end position="135"/>
    </location>
</feature>
<protein>
    <recommendedName>
        <fullName evidence="11">PX domain-containing protein</fullName>
    </recommendedName>
</protein>
<feature type="compositionally biased region" description="Polar residues" evidence="10">
    <location>
        <begin position="759"/>
        <end position="775"/>
    </location>
</feature>
<keyword evidence="4" id="KW-0967">Endosome</keyword>
<comment type="subcellular location">
    <subcellularLocation>
        <location evidence="1">Endosome membrane</location>
        <topology evidence="1">Peripheral membrane protein</topology>
    </subcellularLocation>
</comment>
<keyword evidence="13" id="KW-1185">Reference proteome</keyword>
<dbReference type="Gene3D" id="3.30.1520.10">
    <property type="entry name" value="Phox-like domain"/>
    <property type="match status" value="1"/>
</dbReference>
<dbReference type="GO" id="GO:0042147">
    <property type="term" value="P:retrograde transport, endosome to Golgi"/>
    <property type="evidence" value="ECO:0007669"/>
    <property type="project" value="InterPro"/>
</dbReference>
<keyword evidence="3" id="KW-0813">Transport</keyword>
<name>A0A8K0JIV5_9TREE</name>
<reference evidence="12" key="1">
    <citation type="submission" date="2020-04" db="EMBL/GenBank/DDBJ databases">
        <title>Analysis of mating type loci in Filobasidium floriforme.</title>
        <authorList>
            <person name="Nowrousian M."/>
        </authorList>
    </citation>
    <scope>NUCLEOTIDE SEQUENCE</scope>
    <source>
        <strain evidence="12">CBS 6242</strain>
    </source>
</reference>
<feature type="domain" description="PX" evidence="11">
    <location>
        <begin position="200"/>
        <end position="317"/>
    </location>
</feature>
<comment type="caution">
    <text evidence="12">The sequence shown here is derived from an EMBL/GenBank/DDBJ whole genome shotgun (WGS) entry which is preliminary data.</text>
</comment>
<dbReference type="PROSITE" id="PS50195">
    <property type="entry name" value="PX"/>
    <property type="match status" value="1"/>
</dbReference>
<proteinExistence type="inferred from homology"/>
<feature type="compositionally biased region" description="Acidic residues" evidence="10">
    <location>
        <begin position="83"/>
        <end position="92"/>
    </location>
</feature>
<dbReference type="PANTHER" id="PTHR46979:SF2">
    <property type="entry name" value="SORTING NEXIN-41"/>
    <property type="match status" value="1"/>
</dbReference>
<dbReference type="GO" id="GO:0035091">
    <property type="term" value="F:phosphatidylinositol binding"/>
    <property type="evidence" value="ECO:0007669"/>
    <property type="project" value="InterPro"/>
</dbReference>
<dbReference type="InterPro" id="IPR036871">
    <property type="entry name" value="PX_dom_sf"/>
</dbReference>
<feature type="compositionally biased region" description="Polar residues" evidence="10">
    <location>
        <begin position="583"/>
        <end position="597"/>
    </location>
</feature>
<dbReference type="InterPro" id="IPR001683">
    <property type="entry name" value="PX_dom"/>
</dbReference>
<keyword evidence="5" id="KW-0653">Protein transport</keyword>
<evidence type="ECO:0000256" key="9">
    <source>
        <dbReference type="SAM" id="Coils"/>
    </source>
</evidence>
<evidence type="ECO:0000313" key="12">
    <source>
        <dbReference type="EMBL" id="KAG7531313.1"/>
    </source>
</evidence>
<dbReference type="Proteomes" id="UP000812966">
    <property type="component" value="Unassembled WGS sequence"/>
</dbReference>
<evidence type="ECO:0000256" key="2">
    <source>
        <dbReference type="ARBA" id="ARBA00010883"/>
    </source>
</evidence>
<feature type="region of interest" description="Disordered" evidence="10">
    <location>
        <begin position="1"/>
        <end position="173"/>
    </location>
</feature>
<feature type="region of interest" description="Disordered" evidence="10">
    <location>
        <begin position="326"/>
        <end position="398"/>
    </location>
</feature>
<keyword evidence="6" id="KW-0072">Autophagy</keyword>
<dbReference type="SUPFAM" id="SSF64268">
    <property type="entry name" value="PX domain"/>
    <property type="match status" value="1"/>
</dbReference>
<feature type="coiled-coil region" evidence="9">
    <location>
        <begin position="667"/>
        <end position="705"/>
    </location>
</feature>
<feature type="region of interest" description="Disordered" evidence="10">
    <location>
        <begin position="744"/>
        <end position="818"/>
    </location>
</feature>
<evidence type="ECO:0000313" key="13">
    <source>
        <dbReference type="Proteomes" id="UP000812966"/>
    </source>
</evidence>